<dbReference type="EMBL" id="KB201459">
    <property type="protein sequence ID" value="ESO96515.1"/>
    <property type="molecule type" value="Genomic_DNA"/>
</dbReference>
<gene>
    <name evidence="1" type="ORF">LOTGIDRAFT_159931</name>
</gene>
<protein>
    <recommendedName>
        <fullName evidence="3">Sulfotransferase domain-containing protein</fullName>
    </recommendedName>
</protein>
<keyword evidence="2" id="KW-1185">Reference proteome</keyword>
<dbReference type="GO" id="GO:0006790">
    <property type="term" value="P:sulfur compound metabolic process"/>
    <property type="evidence" value="ECO:0007669"/>
    <property type="project" value="TreeGrafter"/>
</dbReference>
<sequence length="218" mass="25959">MKRWIVLITIIIILVIQYLFTGIKTKVSRKYFQDFRWKSKEPKQQVILVAYMRSGSSFVGNILQYNPDVFYVFEPLYTLEQFYTSAIKKPITFFHKPPFFKGDVDYEELKNEYVSKALSCDFRNLDIDTLTHIHWIRGKMEPYYECLIGNGKFKSTNQKTRQSAPDLKSISRSNILKCLHFLYKECDKRNVSLIKLIRYKMRSAEILLAKYPNYKIII</sequence>
<evidence type="ECO:0000313" key="2">
    <source>
        <dbReference type="Proteomes" id="UP000030746"/>
    </source>
</evidence>
<organism evidence="1 2">
    <name type="scientific">Lottia gigantea</name>
    <name type="common">Giant owl limpet</name>
    <dbReference type="NCBI Taxonomy" id="225164"/>
    <lineage>
        <taxon>Eukaryota</taxon>
        <taxon>Metazoa</taxon>
        <taxon>Spiralia</taxon>
        <taxon>Lophotrochozoa</taxon>
        <taxon>Mollusca</taxon>
        <taxon>Gastropoda</taxon>
        <taxon>Patellogastropoda</taxon>
        <taxon>Lottioidea</taxon>
        <taxon>Lottiidae</taxon>
        <taxon>Lottia</taxon>
    </lineage>
</organism>
<dbReference type="GO" id="GO:0001517">
    <property type="term" value="F:N-acetylglucosamine 6-O-sulfotransferase activity"/>
    <property type="evidence" value="ECO:0007669"/>
    <property type="project" value="TreeGrafter"/>
</dbReference>
<dbReference type="OrthoDB" id="6138663at2759"/>
<dbReference type="HOGENOM" id="CLU_1268201_0_0_1"/>
<accession>V4ANZ8</accession>
<reference evidence="1 2" key="1">
    <citation type="journal article" date="2013" name="Nature">
        <title>Insights into bilaterian evolution from three spiralian genomes.</title>
        <authorList>
            <person name="Simakov O."/>
            <person name="Marletaz F."/>
            <person name="Cho S.J."/>
            <person name="Edsinger-Gonzales E."/>
            <person name="Havlak P."/>
            <person name="Hellsten U."/>
            <person name="Kuo D.H."/>
            <person name="Larsson T."/>
            <person name="Lv J."/>
            <person name="Arendt D."/>
            <person name="Savage R."/>
            <person name="Osoegawa K."/>
            <person name="de Jong P."/>
            <person name="Grimwood J."/>
            <person name="Chapman J.A."/>
            <person name="Shapiro H."/>
            <person name="Aerts A."/>
            <person name="Otillar R.P."/>
            <person name="Terry A.Y."/>
            <person name="Boore J.L."/>
            <person name="Grigoriev I.V."/>
            <person name="Lindberg D.R."/>
            <person name="Seaver E.C."/>
            <person name="Weisblat D.A."/>
            <person name="Putnam N.H."/>
            <person name="Rokhsar D.S."/>
        </authorList>
    </citation>
    <scope>NUCLEOTIDE SEQUENCE [LARGE SCALE GENOMIC DNA]</scope>
</reference>
<dbReference type="PANTHER" id="PTHR10704">
    <property type="entry name" value="CARBOHYDRATE SULFOTRANSFERASE"/>
    <property type="match status" value="1"/>
</dbReference>
<dbReference type="Proteomes" id="UP000030746">
    <property type="component" value="Unassembled WGS sequence"/>
</dbReference>
<dbReference type="InterPro" id="IPR027417">
    <property type="entry name" value="P-loop_NTPase"/>
</dbReference>
<dbReference type="SUPFAM" id="SSF52540">
    <property type="entry name" value="P-loop containing nucleoside triphosphate hydrolases"/>
    <property type="match status" value="1"/>
</dbReference>
<proteinExistence type="predicted"/>
<dbReference type="AlphaFoldDB" id="V4ANZ8"/>
<dbReference type="CTD" id="20238205"/>
<dbReference type="Gene3D" id="3.40.50.300">
    <property type="entry name" value="P-loop containing nucleotide triphosphate hydrolases"/>
    <property type="match status" value="1"/>
</dbReference>
<evidence type="ECO:0000313" key="1">
    <source>
        <dbReference type="EMBL" id="ESO96515.1"/>
    </source>
</evidence>
<dbReference type="KEGG" id="lgi:LOTGIDRAFT_159931"/>
<dbReference type="PANTHER" id="PTHR10704:SF44">
    <property type="entry name" value="LD35051P-RELATED"/>
    <property type="match status" value="1"/>
</dbReference>
<dbReference type="GO" id="GO:0006044">
    <property type="term" value="P:N-acetylglucosamine metabolic process"/>
    <property type="evidence" value="ECO:0007669"/>
    <property type="project" value="TreeGrafter"/>
</dbReference>
<dbReference type="GeneID" id="20238205"/>
<dbReference type="RefSeq" id="XP_009052868.1">
    <property type="nucleotide sequence ID" value="XM_009054620.1"/>
</dbReference>
<dbReference type="InterPro" id="IPR051135">
    <property type="entry name" value="Gal/GlcNAc/GalNAc_ST"/>
</dbReference>
<name>V4ANZ8_LOTGI</name>
<evidence type="ECO:0008006" key="3">
    <source>
        <dbReference type="Google" id="ProtNLM"/>
    </source>
</evidence>